<feature type="domain" description="TLDc" evidence="1">
    <location>
        <begin position="159"/>
        <end position="231"/>
    </location>
</feature>
<gene>
    <name evidence="2" type="ORF">C1645_828681</name>
</gene>
<keyword evidence="3" id="KW-1185">Reference proteome</keyword>
<dbReference type="InterPro" id="IPR006571">
    <property type="entry name" value="TLDc_dom"/>
</dbReference>
<evidence type="ECO:0000313" key="3">
    <source>
        <dbReference type="Proteomes" id="UP000265703"/>
    </source>
</evidence>
<dbReference type="PROSITE" id="PS51886">
    <property type="entry name" value="TLDC"/>
    <property type="match status" value="1"/>
</dbReference>
<dbReference type="OrthoDB" id="2439862at2759"/>
<protein>
    <recommendedName>
        <fullName evidence="1">TLDc domain-containing protein</fullName>
    </recommendedName>
</protein>
<sequence length="231" mass="27011">MNDIQFWKNVLKAQNPELISDTSCYLKTKELYEDLIKYFIIQLNNKKESKITEKISSKNINSKIIPIQHAKLISKWIDKSKIPRKSYEFKLILRGSWDGFSASKFHEICDNQSHTISIIKVKDTKELYEDLIKYFIIQLNNKKESKITEKISSKNINSKIIPIQHAKLISKWIDKSKIPRKSYEFKLILRGSWDGFSASKFHEICDNQSHTISIIKVKDSNEILGGYNLII</sequence>
<proteinExistence type="predicted"/>
<accession>A0A397SS75</accession>
<reference evidence="2 3" key="1">
    <citation type="submission" date="2018-06" db="EMBL/GenBank/DDBJ databases">
        <title>Comparative genomics reveals the genomic features of Rhizophagus irregularis, R. cerebriforme, R. diaphanum and Gigaspora rosea, and their symbiotic lifestyle signature.</title>
        <authorList>
            <person name="Morin E."/>
            <person name="San Clemente H."/>
            <person name="Chen E.C.H."/>
            <person name="De La Providencia I."/>
            <person name="Hainaut M."/>
            <person name="Kuo A."/>
            <person name="Kohler A."/>
            <person name="Murat C."/>
            <person name="Tang N."/>
            <person name="Roy S."/>
            <person name="Loubradou J."/>
            <person name="Henrissat B."/>
            <person name="Grigoriev I.V."/>
            <person name="Corradi N."/>
            <person name="Roux C."/>
            <person name="Martin F.M."/>
        </authorList>
    </citation>
    <scope>NUCLEOTIDE SEQUENCE [LARGE SCALE GENOMIC DNA]</scope>
    <source>
        <strain evidence="2 3">DAOM 227022</strain>
    </source>
</reference>
<dbReference type="Proteomes" id="UP000265703">
    <property type="component" value="Unassembled WGS sequence"/>
</dbReference>
<dbReference type="EMBL" id="QKYT01000342">
    <property type="protein sequence ID" value="RIA86807.1"/>
    <property type="molecule type" value="Genomic_DNA"/>
</dbReference>
<organism evidence="2 3">
    <name type="scientific">Glomus cerebriforme</name>
    <dbReference type="NCBI Taxonomy" id="658196"/>
    <lineage>
        <taxon>Eukaryota</taxon>
        <taxon>Fungi</taxon>
        <taxon>Fungi incertae sedis</taxon>
        <taxon>Mucoromycota</taxon>
        <taxon>Glomeromycotina</taxon>
        <taxon>Glomeromycetes</taxon>
        <taxon>Glomerales</taxon>
        <taxon>Glomeraceae</taxon>
        <taxon>Glomus</taxon>
    </lineage>
</organism>
<name>A0A397SS75_9GLOM</name>
<evidence type="ECO:0000259" key="1">
    <source>
        <dbReference type="PROSITE" id="PS51886"/>
    </source>
</evidence>
<dbReference type="Pfam" id="PF07534">
    <property type="entry name" value="TLD"/>
    <property type="match status" value="1"/>
</dbReference>
<dbReference type="AlphaFoldDB" id="A0A397SS75"/>
<evidence type="ECO:0000313" key="2">
    <source>
        <dbReference type="EMBL" id="RIA86807.1"/>
    </source>
</evidence>
<comment type="caution">
    <text evidence="2">The sequence shown here is derived from an EMBL/GenBank/DDBJ whole genome shotgun (WGS) entry which is preliminary data.</text>
</comment>